<name>A0A9P4QEW5_9PEZI</name>
<dbReference type="EMBL" id="MU003766">
    <property type="protein sequence ID" value="KAF2726002.1"/>
    <property type="molecule type" value="Genomic_DNA"/>
</dbReference>
<gene>
    <name evidence="1" type="ORF">K431DRAFT_280726</name>
</gene>
<keyword evidence="2" id="KW-1185">Reference proteome</keyword>
<dbReference type="Proteomes" id="UP000799441">
    <property type="component" value="Unassembled WGS sequence"/>
</dbReference>
<accession>A0A9P4QEW5</accession>
<organism evidence="1 2">
    <name type="scientific">Polychaeton citri CBS 116435</name>
    <dbReference type="NCBI Taxonomy" id="1314669"/>
    <lineage>
        <taxon>Eukaryota</taxon>
        <taxon>Fungi</taxon>
        <taxon>Dikarya</taxon>
        <taxon>Ascomycota</taxon>
        <taxon>Pezizomycotina</taxon>
        <taxon>Dothideomycetes</taxon>
        <taxon>Dothideomycetidae</taxon>
        <taxon>Capnodiales</taxon>
        <taxon>Capnodiaceae</taxon>
        <taxon>Polychaeton</taxon>
    </lineage>
</organism>
<dbReference type="AlphaFoldDB" id="A0A9P4QEW5"/>
<sequence length="667" mass="75202">MILEVFELVASEAPILGRLTCSRRDVLYFLELAHGGIHTGKIMKGDYIDPKVFEVLMALICGDRATVEPVRAKIAEKGNTLMDVAETGSLERLLPLGSEKREGALANTYRLSTVLTALRQSGDKNEFFEMVRQLGKYCIWSLSAAGYEPATVSIMSHAYLLHSRWNTLTRNLAYNKERVTLQRIAAKGEYYPAMVLEGKIRQRMGDQEGALKWLKAALPLACEDNSRDRPRSRLHEDVEKLSGGETRYLESPWLELFYLHADRAQRGFPEIEEANEAVIIGCKQDDPDMWYQYAASFKAKWTSGWLYGMTKAASTGNVKAMVELATWYVESEWPYIGNEPPAYVKPTIFDSFPAEENSGGAMNSVSSFFRRTSPSSEGDSDGGDFDLSRQTSEVFKVFDIPNTAEHRVALGYQWAMVASKHLFAPAYLLLAKACLAESVSSRLDTPKEALKKSKDRYTYSSKADYDNAVEAGEIAQESNASTLAIRQSLADSPSDTSQTEENLRPNPLLDVNMAYEYITQVFYAYEAIEIYKGIKFSFGDRFANRFLTIQEVEQLDDNIRLGSKDIPSEWLIWLSNQTQRETFEDEIAQVAEEAMEIVCKQKWDILDSFGDIMASSTGYRRVLPDGNGGVFKRPDMRITESDQLVQLLERHCYRPGRIARNTGGKSY</sequence>
<evidence type="ECO:0000313" key="1">
    <source>
        <dbReference type="EMBL" id="KAF2726002.1"/>
    </source>
</evidence>
<dbReference type="OrthoDB" id="5379420at2759"/>
<protein>
    <submittedName>
        <fullName evidence="1">Uncharacterized protein</fullName>
    </submittedName>
</protein>
<proteinExistence type="predicted"/>
<comment type="caution">
    <text evidence="1">The sequence shown here is derived from an EMBL/GenBank/DDBJ whole genome shotgun (WGS) entry which is preliminary data.</text>
</comment>
<evidence type="ECO:0000313" key="2">
    <source>
        <dbReference type="Proteomes" id="UP000799441"/>
    </source>
</evidence>
<reference evidence="1" key="1">
    <citation type="journal article" date="2020" name="Stud. Mycol.">
        <title>101 Dothideomycetes genomes: a test case for predicting lifestyles and emergence of pathogens.</title>
        <authorList>
            <person name="Haridas S."/>
            <person name="Albert R."/>
            <person name="Binder M."/>
            <person name="Bloem J."/>
            <person name="Labutti K."/>
            <person name="Salamov A."/>
            <person name="Andreopoulos B."/>
            <person name="Baker S."/>
            <person name="Barry K."/>
            <person name="Bills G."/>
            <person name="Bluhm B."/>
            <person name="Cannon C."/>
            <person name="Castanera R."/>
            <person name="Culley D."/>
            <person name="Daum C."/>
            <person name="Ezra D."/>
            <person name="Gonzalez J."/>
            <person name="Henrissat B."/>
            <person name="Kuo A."/>
            <person name="Liang C."/>
            <person name="Lipzen A."/>
            <person name="Lutzoni F."/>
            <person name="Magnuson J."/>
            <person name="Mondo S."/>
            <person name="Nolan M."/>
            <person name="Ohm R."/>
            <person name="Pangilinan J."/>
            <person name="Park H.-J."/>
            <person name="Ramirez L."/>
            <person name="Alfaro M."/>
            <person name="Sun H."/>
            <person name="Tritt A."/>
            <person name="Yoshinaga Y."/>
            <person name="Zwiers L.-H."/>
            <person name="Turgeon B."/>
            <person name="Goodwin S."/>
            <person name="Spatafora J."/>
            <person name="Crous P."/>
            <person name="Grigoriev I."/>
        </authorList>
    </citation>
    <scope>NUCLEOTIDE SEQUENCE</scope>
    <source>
        <strain evidence="1">CBS 116435</strain>
    </source>
</reference>